<keyword evidence="12" id="KW-0131">Cell cycle</keyword>
<evidence type="ECO:0000256" key="1">
    <source>
        <dbReference type="ARBA" id="ARBA00004249"/>
    </source>
</evidence>
<keyword evidence="5" id="KW-0997">Cell inner membrane</keyword>
<keyword evidence="3 10" id="KW-0813">Transport</keyword>
<evidence type="ECO:0000256" key="8">
    <source>
        <dbReference type="ARBA" id="ARBA00022989"/>
    </source>
</evidence>
<dbReference type="STRING" id="223786.SAMN05216234_13419"/>
<dbReference type="EMBL" id="FOXB01000034">
    <property type="protein sequence ID" value="SFP70684.1"/>
    <property type="molecule type" value="Genomic_DNA"/>
</dbReference>
<evidence type="ECO:0000256" key="10">
    <source>
        <dbReference type="RuleBase" id="RU003879"/>
    </source>
</evidence>
<evidence type="ECO:0000256" key="3">
    <source>
        <dbReference type="ARBA" id="ARBA00022448"/>
    </source>
</evidence>
<keyword evidence="4" id="KW-1003">Cell membrane</keyword>
<keyword evidence="6 10" id="KW-0812">Transmembrane</keyword>
<accession>A0A1I5SIT0</accession>
<dbReference type="InterPro" id="IPR003400">
    <property type="entry name" value="ExbD"/>
</dbReference>
<comment type="similarity">
    <text evidence="2 10">Belongs to the ExbD/TolR family.</text>
</comment>
<evidence type="ECO:0000256" key="2">
    <source>
        <dbReference type="ARBA" id="ARBA00005811"/>
    </source>
</evidence>
<evidence type="ECO:0000256" key="9">
    <source>
        <dbReference type="ARBA" id="ARBA00023136"/>
    </source>
</evidence>
<organism evidence="12 13">
    <name type="scientific">Hydrogenimonas thermophila</name>
    <dbReference type="NCBI Taxonomy" id="223786"/>
    <lineage>
        <taxon>Bacteria</taxon>
        <taxon>Pseudomonadati</taxon>
        <taxon>Campylobacterota</taxon>
        <taxon>Epsilonproteobacteria</taxon>
        <taxon>Campylobacterales</taxon>
        <taxon>Hydrogenimonadaceae</taxon>
        <taxon>Hydrogenimonas</taxon>
    </lineage>
</organism>
<dbReference type="GO" id="GO:0051301">
    <property type="term" value="P:cell division"/>
    <property type="evidence" value="ECO:0007669"/>
    <property type="project" value="UniProtKB-KW"/>
</dbReference>
<dbReference type="Pfam" id="PF02472">
    <property type="entry name" value="ExbD"/>
    <property type="match status" value="1"/>
</dbReference>
<evidence type="ECO:0000256" key="4">
    <source>
        <dbReference type="ARBA" id="ARBA00022475"/>
    </source>
</evidence>
<name>A0A1I5SIT0_9BACT</name>
<evidence type="ECO:0000256" key="11">
    <source>
        <dbReference type="SAM" id="Phobius"/>
    </source>
</evidence>
<keyword evidence="8 11" id="KW-1133">Transmembrane helix</keyword>
<evidence type="ECO:0000313" key="12">
    <source>
        <dbReference type="EMBL" id="SFP70684.1"/>
    </source>
</evidence>
<dbReference type="AlphaFoldDB" id="A0A1I5SIT0"/>
<dbReference type="PANTHER" id="PTHR30558:SF12">
    <property type="entry name" value="BIOPOLYMER TRANSPORT PROTEIN EXBD"/>
    <property type="match status" value="1"/>
</dbReference>
<dbReference type="Proteomes" id="UP000199227">
    <property type="component" value="Unassembled WGS sequence"/>
</dbReference>
<reference evidence="12 13" key="1">
    <citation type="submission" date="2016-10" db="EMBL/GenBank/DDBJ databases">
        <authorList>
            <person name="de Groot N.N."/>
        </authorList>
    </citation>
    <scope>NUCLEOTIDE SEQUENCE [LARGE SCALE GENOMIC DNA]</scope>
    <source>
        <strain evidence="12 13">EP1-55-1</strain>
    </source>
</reference>
<dbReference type="GO" id="GO:0015031">
    <property type="term" value="P:protein transport"/>
    <property type="evidence" value="ECO:0007669"/>
    <property type="project" value="UniProtKB-KW"/>
</dbReference>
<dbReference type="Gene3D" id="3.30.420.270">
    <property type="match status" value="1"/>
</dbReference>
<keyword evidence="7 10" id="KW-0653">Protein transport</keyword>
<keyword evidence="9 11" id="KW-0472">Membrane</keyword>
<keyword evidence="12" id="KW-0132">Cell division</keyword>
<dbReference type="PANTHER" id="PTHR30558">
    <property type="entry name" value="EXBD MEMBRANE COMPONENT OF PMF-DRIVEN MACROMOLECULE IMPORT SYSTEM"/>
    <property type="match status" value="1"/>
</dbReference>
<dbReference type="OrthoDB" id="9798629at2"/>
<dbReference type="GO" id="GO:0005886">
    <property type="term" value="C:plasma membrane"/>
    <property type="evidence" value="ECO:0007669"/>
    <property type="project" value="UniProtKB-SubCell"/>
</dbReference>
<evidence type="ECO:0000256" key="6">
    <source>
        <dbReference type="ARBA" id="ARBA00022692"/>
    </source>
</evidence>
<feature type="transmembrane region" description="Helical" evidence="11">
    <location>
        <begin position="12"/>
        <end position="31"/>
    </location>
</feature>
<gene>
    <name evidence="12" type="ORF">SAMN05216234_13419</name>
</gene>
<evidence type="ECO:0000256" key="5">
    <source>
        <dbReference type="ARBA" id="ARBA00022519"/>
    </source>
</evidence>
<evidence type="ECO:0000256" key="7">
    <source>
        <dbReference type="ARBA" id="ARBA00022927"/>
    </source>
</evidence>
<dbReference type="GO" id="GO:0022857">
    <property type="term" value="F:transmembrane transporter activity"/>
    <property type="evidence" value="ECO:0007669"/>
    <property type="project" value="InterPro"/>
</dbReference>
<protein>
    <submittedName>
        <fullName evidence="12">Cell division and transport-associated protein TolR</fullName>
    </submittedName>
</protein>
<sequence length="130" mass="15240">MKYSWDEKPDLNITPLVDIMLVLMAILMVTAPTMTYEEKITLPKGSKSHAYKKIKSLEIRMDKNRNIYFKKKKFKMLSFADSFMRQTNNIDKNIPVFIRADERLSYKDVMYLLKTIKESGFTKVSLITDG</sequence>
<evidence type="ECO:0000313" key="13">
    <source>
        <dbReference type="Proteomes" id="UP000199227"/>
    </source>
</evidence>
<comment type="subcellular location">
    <subcellularLocation>
        <location evidence="1">Cell inner membrane</location>
        <topology evidence="1">Single-pass type II membrane protein</topology>
    </subcellularLocation>
    <subcellularLocation>
        <location evidence="10">Cell membrane</location>
        <topology evidence="10">Single-pass type II membrane protein</topology>
    </subcellularLocation>
</comment>
<keyword evidence="13" id="KW-1185">Reference proteome</keyword>
<proteinExistence type="inferred from homology"/>
<dbReference type="RefSeq" id="WP_092913418.1">
    <property type="nucleotide sequence ID" value="NZ_FOXB01000034.1"/>
</dbReference>